<gene>
    <name evidence="4" type="ORF">BaRGS_00007389</name>
</gene>
<dbReference type="SMART" id="SM00181">
    <property type="entry name" value="EGF"/>
    <property type="match status" value="6"/>
</dbReference>
<evidence type="ECO:0000256" key="2">
    <source>
        <dbReference type="SAM" id="SignalP"/>
    </source>
</evidence>
<keyword evidence="2" id="KW-0732">Signal</keyword>
<feature type="region of interest" description="Disordered" evidence="1">
    <location>
        <begin position="342"/>
        <end position="373"/>
    </location>
</feature>
<organism evidence="4 5">
    <name type="scientific">Batillaria attramentaria</name>
    <dbReference type="NCBI Taxonomy" id="370345"/>
    <lineage>
        <taxon>Eukaryota</taxon>
        <taxon>Metazoa</taxon>
        <taxon>Spiralia</taxon>
        <taxon>Lophotrochozoa</taxon>
        <taxon>Mollusca</taxon>
        <taxon>Gastropoda</taxon>
        <taxon>Caenogastropoda</taxon>
        <taxon>Sorbeoconcha</taxon>
        <taxon>Cerithioidea</taxon>
        <taxon>Batillariidae</taxon>
        <taxon>Batillaria</taxon>
    </lineage>
</organism>
<evidence type="ECO:0000256" key="1">
    <source>
        <dbReference type="SAM" id="MobiDB-lite"/>
    </source>
</evidence>
<accession>A0ABD0LQH8</accession>
<dbReference type="AlphaFoldDB" id="A0ABD0LQH8"/>
<feature type="domain" description="EGF-like" evidence="3">
    <location>
        <begin position="184"/>
        <end position="197"/>
    </location>
</feature>
<dbReference type="EMBL" id="JACVVK020000032">
    <property type="protein sequence ID" value="KAK7501264.1"/>
    <property type="molecule type" value="Genomic_DNA"/>
</dbReference>
<feature type="signal peptide" evidence="2">
    <location>
        <begin position="1"/>
        <end position="25"/>
    </location>
</feature>
<feature type="compositionally biased region" description="Basic residues" evidence="1">
    <location>
        <begin position="350"/>
        <end position="364"/>
    </location>
</feature>
<protein>
    <recommendedName>
        <fullName evidence="3">EGF-like domain-containing protein</fullName>
    </recommendedName>
</protein>
<evidence type="ECO:0000259" key="3">
    <source>
        <dbReference type="PROSITE" id="PS01186"/>
    </source>
</evidence>
<sequence>MMASLCAGLLLLVLGLPLSVYPARAASKLPRCSETGDGVRKCKAHCVKLSDKPLCSCPPGYSIRAGTSTCVIGSTFWLNGCMDGEVCGFHGICENDICTCGEGFYPVGVCGKKKVSDVPPACYRSSNHCPLGVTCDHDKEEDCECEPGTFFVLDRCVPVKFTPPVGCDANSCPEPASCDVSGHCQCPAGYFAWGNSCVTHSFETKGKCNHHKCPKATGYCADDDTCACKQDRFADGHHCVKASFTLQEDGCTRRCTTSGTDACGPNAACACDGDGHQTCYCNPGFVEKHDNAGKCVPGSAMPYSEQTCHEAGEACKNGVCRSATGDGQHLRCYCAWGKAEDGTCNSASPSKRRSKHHWFARRDKHHNDRHHDA</sequence>
<name>A0ABD0LQH8_9CAEN</name>
<keyword evidence="5" id="KW-1185">Reference proteome</keyword>
<dbReference type="PROSITE" id="PS01186">
    <property type="entry name" value="EGF_2"/>
    <property type="match status" value="1"/>
</dbReference>
<reference evidence="4 5" key="1">
    <citation type="journal article" date="2023" name="Sci. Data">
        <title>Genome assembly of the Korean intertidal mud-creeper Batillaria attramentaria.</title>
        <authorList>
            <person name="Patra A.K."/>
            <person name="Ho P.T."/>
            <person name="Jun S."/>
            <person name="Lee S.J."/>
            <person name="Kim Y."/>
            <person name="Won Y.J."/>
        </authorList>
    </citation>
    <scope>NUCLEOTIDE SEQUENCE [LARGE SCALE GENOMIC DNA]</scope>
    <source>
        <strain evidence="4">Wonlab-2016</strain>
    </source>
</reference>
<evidence type="ECO:0000313" key="5">
    <source>
        <dbReference type="Proteomes" id="UP001519460"/>
    </source>
</evidence>
<evidence type="ECO:0000313" key="4">
    <source>
        <dbReference type="EMBL" id="KAK7501264.1"/>
    </source>
</evidence>
<dbReference type="InterPro" id="IPR000742">
    <property type="entry name" value="EGF"/>
</dbReference>
<dbReference type="Proteomes" id="UP001519460">
    <property type="component" value="Unassembled WGS sequence"/>
</dbReference>
<feature type="chain" id="PRO_5044745148" description="EGF-like domain-containing protein" evidence="2">
    <location>
        <begin position="26"/>
        <end position="373"/>
    </location>
</feature>
<proteinExistence type="predicted"/>
<comment type="caution">
    <text evidence="4">The sequence shown here is derived from an EMBL/GenBank/DDBJ whole genome shotgun (WGS) entry which is preliminary data.</text>
</comment>